<accession>A0AAE0CVA5</accession>
<sequence length="214" mass="23668">MSNYLYASACAVEMEELYGDLGRKKFITCHVLKDERTLKRGNTVNMLMSGVILALPTLVSTSAGFSFLFMFMGKESHPIMRLQQMPFNPSTDDYKATVLMLSVTSRSVALDAVTHFVSLVAADVPPQMTIRLQVSAGVPPLTTISLQAYTMQHWLCFIAMTFCIGLDVGGLRKFCLWTIKSLSMLFVTRISRSVALEGAITHFVSLVWFGCGEA</sequence>
<protein>
    <submittedName>
        <fullName evidence="2">Uncharacterized protein</fullName>
    </submittedName>
</protein>
<keyword evidence="3" id="KW-1185">Reference proteome</keyword>
<evidence type="ECO:0000313" key="2">
    <source>
        <dbReference type="EMBL" id="KAK2664857.1"/>
    </source>
</evidence>
<organism evidence="2 3">
    <name type="scientific">Dipteronia dyeriana</name>
    <dbReference type="NCBI Taxonomy" id="168575"/>
    <lineage>
        <taxon>Eukaryota</taxon>
        <taxon>Viridiplantae</taxon>
        <taxon>Streptophyta</taxon>
        <taxon>Embryophyta</taxon>
        <taxon>Tracheophyta</taxon>
        <taxon>Spermatophyta</taxon>
        <taxon>Magnoliopsida</taxon>
        <taxon>eudicotyledons</taxon>
        <taxon>Gunneridae</taxon>
        <taxon>Pentapetalae</taxon>
        <taxon>rosids</taxon>
        <taxon>malvids</taxon>
        <taxon>Sapindales</taxon>
        <taxon>Sapindaceae</taxon>
        <taxon>Hippocastanoideae</taxon>
        <taxon>Acereae</taxon>
        <taxon>Dipteronia</taxon>
    </lineage>
</organism>
<gene>
    <name evidence="2" type="ORF">Ddye_003431</name>
</gene>
<dbReference type="AlphaFoldDB" id="A0AAE0CVA5"/>
<evidence type="ECO:0000313" key="3">
    <source>
        <dbReference type="Proteomes" id="UP001280121"/>
    </source>
</evidence>
<comment type="caution">
    <text evidence="2">The sequence shown here is derived from an EMBL/GenBank/DDBJ whole genome shotgun (WGS) entry which is preliminary data.</text>
</comment>
<proteinExistence type="predicted"/>
<evidence type="ECO:0000256" key="1">
    <source>
        <dbReference type="SAM" id="Phobius"/>
    </source>
</evidence>
<keyword evidence="1" id="KW-1133">Transmembrane helix</keyword>
<dbReference type="Proteomes" id="UP001280121">
    <property type="component" value="Unassembled WGS sequence"/>
</dbReference>
<keyword evidence="1" id="KW-0812">Transmembrane</keyword>
<name>A0AAE0CVA5_9ROSI</name>
<feature type="transmembrane region" description="Helical" evidence="1">
    <location>
        <begin position="46"/>
        <end position="71"/>
    </location>
</feature>
<dbReference type="EMBL" id="JANJYI010000001">
    <property type="protein sequence ID" value="KAK2664857.1"/>
    <property type="molecule type" value="Genomic_DNA"/>
</dbReference>
<keyword evidence="1" id="KW-0472">Membrane</keyword>
<reference evidence="2" key="1">
    <citation type="journal article" date="2023" name="Plant J.">
        <title>Genome sequences and population genomics provide insights into the demographic history, inbreeding, and mutation load of two 'living fossil' tree species of Dipteronia.</title>
        <authorList>
            <person name="Feng Y."/>
            <person name="Comes H.P."/>
            <person name="Chen J."/>
            <person name="Zhu S."/>
            <person name="Lu R."/>
            <person name="Zhang X."/>
            <person name="Li P."/>
            <person name="Qiu J."/>
            <person name="Olsen K.M."/>
            <person name="Qiu Y."/>
        </authorList>
    </citation>
    <scope>NUCLEOTIDE SEQUENCE</scope>
    <source>
        <strain evidence="2">KIB01</strain>
    </source>
</reference>